<organism evidence="19 20">
    <name type="scientific">Tenebrio molitor</name>
    <name type="common">Yellow mealworm beetle</name>
    <dbReference type="NCBI Taxonomy" id="7067"/>
    <lineage>
        <taxon>Eukaryota</taxon>
        <taxon>Metazoa</taxon>
        <taxon>Ecdysozoa</taxon>
        <taxon>Arthropoda</taxon>
        <taxon>Hexapoda</taxon>
        <taxon>Insecta</taxon>
        <taxon>Pterygota</taxon>
        <taxon>Neoptera</taxon>
        <taxon>Endopterygota</taxon>
        <taxon>Coleoptera</taxon>
        <taxon>Polyphaga</taxon>
        <taxon>Cucujiformia</taxon>
        <taxon>Tenebrionidae</taxon>
        <taxon>Tenebrio</taxon>
    </lineage>
</organism>
<dbReference type="Pfam" id="PF12780">
    <property type="entry name" value="AAA_8"/>
    <property type="match status" value="1"/>
</dbReference>
<dbReference type="Gene3D" id="1.20.58.1120">
    <property type="match status" value="1"/>
</dbReference>
<evidence type="ECO:0000256" key="4">
    <source>
        <dbReference type="ARBA" id="ARBA00022197"/>
    </source>
</evidence>
<evidence type="ECO:0000256" key="9">
    <source>
        <dbReference type="ARBA" id="ARBA00022840"/>
    </source>
</evidence>
<dbReference type="Gene3D" id="1.10.287.2620">
    <property type="match status" value="1"/>
</dbReference>
<feature type="transmembrane region" description="Helical" evidence="17">
    <location>
        <begin position="361"/>
        <end position="382"/>
    </location>
</feature>
<dbReference type="GO" id="GO:0022857">
    <property type="term" value="F:transmembrane transporter activity"/>
    <property type="evidence" value="ECO:0007669"/>
    <property type="project" value="InterPro"/>
</dbReference>
<dbReference type="InterPro" id="IPR035699">
    <property type="entry name" value="AAA_6"/>
</dbReference>
<keyword evidence="9" id="KW-0067">ATP-binding</keyword>
<keyword evidence="17" id="KW-0812">Transmembrane</keyword>
<feature type="transmembrane region" description="Helical" evidence="17">
    <location>
        <begin position="300"/>
        <end position="323"/>
    </location>
</feature>
<dbReference type="InterPro" id="IPR013594">
    <property type="entry name" value="Dynein_heavy_tail"/>
</dbReference>
<dbReference type="FunFam" id="1.10.472.130:FF:000002">
    <property type="entry name" value="Cytoplasmic dynein heavy chain 1"/>
    <property type="match status" value="1"/>
</dbReference>
<comment type="subunit">
    <text evidence="3">Consists of at least two heavy chains and a number of intermediate and light chains.</text>
</comment>
<dbReference type="Proteomes" id="UP000719412">
    <property type="component" value="Unassembled WGS sequence"/>
</dbReference>
<dbReference type="FunFam" id="3.20.180.20:FF:000002">
    <property type="entry name" value="Cytoplasmic dynein heavy chain 1"/>
    <property type="match status" value="1"/>
</dbReference>
<feature type="coiled-coil region" evidence="15">
    <location>
        <begin position="986"/>
        <end position="1013"/>
    </location>
</feature>
<dbReference type="GO" id="GO:0005524">
    <property type="term" value="F:ATP binding"/>
    <property type="evidence" value="ECO:0007669"/>
    <property type="project" value="UniProtKB-KW"/>
</dbReference>
<dbReference type="GO" id="GO:0051642">
    <property type="term" value="P:centrosome localization"/>
    <property type="evidence" value="ECO:0007669"/>
    <property type="project" value="UniProtKB-ARBA"/>
</dbReference>
<evidence type="ECO:0000256" key="16">
    <source>
        <dbReference type="SAM" id="MobiDB-lite"/>
    </source>
</evidence>
<evidence type="ECO:0000256" key="1">
    <source>
        <dbReference type="ARBA" id="ARBA00004245"/>
    </source>
</evidence>
<dbReference type="Pfam" id="PF22597">
    <property type="entry name" value="DYN_lid"/>
    <property type="match status" value="1"/>
</dbReference>
<evidence type="ECO:0000256" key="12">
    <source>
        <dbReference type="ARBA" id="ARBA00023175"/>
    </source>
</evidence>
<gene>
    <name evidence="19" type="ORF">GEV33_004903</name>
</gene>
<dbReference type="GO" id="GO:0072384">
    <property type="term" value="P:organelle transport along microtubule"/>
    <property type="evidence" value="ECO:0007669"/>
    <property type="project" value="UniProtKB-ARBA"/>
</dbReference>
<dbReference type="Gene3D" id="1.20.140.100">
    <property type="entry name" value="Dynein heavy chain, N-terminal domain 2"/>
    <property type="match status" value="1"/>
</dbReference>
<dbReference type="Gene3D" id="1.10.472.130">
    <property type="match status" value="1"/>
</dbReference>
<keyword evidence="10" id="KW-0243">Dynein</keyword>
<dbReference type="Pfam" id="PF17852">
    <property type="entry name" value="Dynein_AAA_lid"/>
    <property type="match status" value="1"/>
</dbReference>
<comment type="caution">
    <text evidence="19">The sequence shown here is derived from an EMBL/GenBank/DDBJ whole genome shotgun (WGS) entry which is preliminary data.</text>
</comment>
<feature type="compositionally biased region" description="Acidic residues" evidence="16">
    <location>
        <begin position="529"/>
        <end position="541"/>
    </location>
</feature>
<evidence type="ECO:0000256" key="13">
    <source>
        <dbReference type="ARBA" id="ARBA00023212"/>
    </source>
</evidence>
<dbReference type="Pfam" id="PF08393">
    <property type="entry name" value="DHC_N2"/>
    <property type="match status" value="1"/>
</dbReference>
<dbReference type="Gene3D" id="1.10.8.710">
    <property type="match status" value="1"/>
</dbReference>
<feature type="transmembrane region" description="Helical" evidence="17">
    <location>
        <begin position="428"/>
        <end position="448"/>
    </location>
</feature>
<dbReference type="SUPFAM" id="SSF52540">
    <property type="entry name" value="P-loop containing nucleoside triphosphate hydrolases"/>
    <property type="match status" value="4"/>
</dbReference>
<dbReference type="GO" id="GO:0005858">
    <property type="term" value="C:axonemal dynein complex"/>
    <property type="evidence" value="ECO:0007669"/>
    <property type="project" value="TreeGrafter"/>
</dbReference>
<feature type="domain" description="AAA+ ATPase" evidence="18">
    <location>
        <begin position="2657"/>
        <end position="2808"/>
    </location>
</feature>
<dbReference type="PANTHER" id="PTHR46532">
    <property type="entry name" value="MALE FERTILITY FACTOR KL5"/>
    <property type="match status" value="1"/>
</dbReference>
<dbReference type="GO" id="GO:0000776">
    <property type="term" value="C:kinetochore"/>
    <property type="evidence" value="ECO:0007669"/>
    <property type="project" value="UniProtKB-ARBA"/>
</dbReference>
<reference evidence="19" key="2">
    <citation type="submission" date="2021-08" db="EMBL/GenBank/DDBJ databases">
        <authorList>
            <person name="Eriksson T."/>
        </authorList>
    </citation>
    <scope>NUCLEOTIDE SEQUENCE</scope>
    <source>
        <strain evidence="19">Stoneville</strain>
        <tissue evidence="19">Whole head</tissue>
    </source>
</reference>
<sequence length="3467" mass="395619">MDSTKNSTTVSSAELVTESVADLRPEVKTFRTMTGKERLLYVKEVITVEPLIAAYLMASVICGPALNYLEFEKGCRSDLKLEDAVCDIILTEVDHNYTAENDEIQTLIGNMHSWQVPLQSVVPLILVLFLGSYSDRHKLRKPFLLIPIFGEFFAVVGCILCVVFMKEWPLASQGIAQTVVPSFFGGPTMLIMAVFAYIADVSSEEMRTLRVGVVQIVLNICTPVGQAVSGILFTSIGYIGVLSLAACCYLFAVLYGIFWIKEPKTPEVASKKSFISDAFDPKHAVETFNLLFKGSGNMRVFLLAVLFIQIIYSLVVTGTLIGIPLFTKFLEMGDFMILAVTFLDKIVANVIFGLAKTVTILYVATAVSIITGISTIAIRSLATKIVSPDDLGKAQSLFGICEAIGPALAAPVYNKVIYLNTLDTLPAAYFYFGAILYALSLFIIIPMGDSLEGSESTPEPQNVAIVDFNAFTNFITKAATVLLPEDNQWELTNLRAALDDKGNQEAIRKFLSDSQVSTLYIQRNPSKDDDSDQPPEGEEEKEPVTFYVSNEVHYSNSKMSSLVCIKRGAVIEADKSIRAQVRLMNFSDGSPYEILHSYISKTVAPFFKSYVKESGRADRDGDKMAPSVEKTIAELEMGLLHLQQNIDIPEITLQVHPYVASLIKQCADEGRKPKVADFSDKVEDSNFLNQLQHGVNRWIKEIQKVTKLDRDPSSGTALQEISFWLNLERALHRIQEKRESMEVALTLDILKHGKRFHATVSFDTDTGLKQAIATVNDYNPLMKDFPINDLLSATELERIRAAVQLIFAHLRKIRSTKYPIQRCLRLVEAISRDLGAQLLKVLGTRRLMHIPFDEFEKVMTQCFDVFTIWEDEYEKLQALLRDIIKKKRDEQMKMVWRISAQHKKLQSRMEHMRKFRRQHEQLRTVIVRVLRPSVRDAAAPVEGEDLEQSKPTLSLDAADANAIEEVNLAYENVKEVDCLDISKEGQDAWDAAVQRYEERIDRVETRITAHLRDQLGTAKNANEMFRIFSRFNALFVRPHIRGAIREYQTHLIQRVKDDIEALHEKFKVQYPQSNSARISKVRDLPPVAGSIIWARQIDHQLTTYLRRVEDVLGKGWENHIEGQKLKADGDSFRVKLNTQEIFDDWARNVQQRNLGVTGRIFTIEAVRSRSGRGNVLKLRVNFLPEIITLAKEVRNLKCLGFRVPLAIVNKAHQANQLYPFAISLIESVRTYEMTLEKIEDKASIIPLVAGMRKEVQQLIAEGIQLVWESYKLDPYVQRLSDTVVSFQERVEELVIVGEQLEVDVRSLETCPYSANTFADILSKIQHAVDDLSLKQYSNLHIWVNRLDEEVEKNLARRLQAGIEAWTDALNGQKKEIDHSMDTDAPAQPTHKPGGDPHIQVVVHEVRITNQTMYLYPSIEEARFQIMQQLFAWEAIVMSQQRLQSSRYQVGVDKPVTETYRNILTKLPNNSGPLENAYSAIASKIKEIQNYVNEWLTYQSLWDLQADNLYGKLGDDISKWMECLNDIKKTRTTFDTSDTRREFGPVVIDFAKVQSKVSLKYDSWHKETLGKFGSLLGNEMVTFHSSVSKSRSDLELQSIEAASTSDAVCFITYVQQLKRNMKAWEKQVEIYREGQRILERQRFQFPTTWLHVENLEGEWGAFNEIIKRKDSSIQTQVASLQQKIVSEDKAVESRTNDFLNDWERSKPVEGHLKPDDALTQLQLFESKFARLKEERDNVAKAKEALELQEPGGVSTSEDKMQVVYEELQDLRGVWSELSRIWTQIDETREKPWLSVQPRKLRQQLDAMTAQLKELPARLRQYASYEYVRKTLHNYTKVNMLIIELKSDALKERHWKQLMKQLRVNWVLSDLTLGQVWDVNLQKNESIVKDIILIAQGEMALEEFLKQVRESWQTYELDLINYQNKCKLIRGWDDLFNKVKEHINSVAAMKLSPYYKVFEEEALTWEEKLNRINALFDVWIDVQRRWVYLEGIFSGSADIKTLLPVETSRFQSISSEFLGLMKKVSKSPMVMDVLNIPGVQRALERLADLLGKIQKALGEYLERERTSFPRFYFVGDEDLLEIIGNSKNIARLQKHFKKMFAGVASIILNEDNTVITGIASREGEEVVFCTPVSTVEHPKINEWLTLVEKEMRVTLASSLAQAVQDSKQFKDEIDSKNYMQWVDKYQAQIVVLAAQILWSEDVEAALVKMNGEAQKGPLEKVLQQVENTLNVLADSVLQEQPLLRRKKLEHLINEFVHKRTVTRRLIANGVSSNKAFEWLCEMRYYFDPRQTEVLKQLTIHMANAKFYYGFEYLGVQDRLVQTPLTDRCYLTMTQALEAKLGGSPFGPAGTGKTESVKALGNQLGRFVLVFNCDETFDFQAMGRIFVGLCQVGAWGCFDEFNRLEERMLSAVSQQVQTIQEALKSLREKEAGDYGSIGSITVELVGKQVRVSPDMAIFITMNPGYAGRSNLPDNLKKLFRSLAMTTPDRQLIAEVMLFSQGFRTAEKLACKIVPFFKLCDEQLSNQSHYDFGLRALKSVLVSAGNVKRDRIQRIKEGMKQRGETNIDEASIAENLPEQGILIQSVCETMVPKLVAEDIPLLSSLLNDVFPNVQYTRAEMKGLKDEIRKVCQEEFLVCGEGDEQGSAWMEKVLQLYQISNLNHGLMMVGPSGSGKSTAWRVLLKALERFEGVEGVAHVIDPKAISKEALYGVLDPNTREWTDGLFTHILRKIIDNVRGEINKRQWIIFDGDVDPEWVENLNSVLDDNKLLTLPNGERLSLPPNVRVMFEVQDLKYATLATVSRCGMVWFSEDVLSTEMIFENYMLRLKSIPLEEGEDDSFGKKNENKEDLLSPTLQVQVDVASILQSHLAPDGLVVRCLEYAMEQEHIMDFTRLRALSSLFSMLNQCVRNVLQYNHSHSDFPLTNEQLEKYIPKCLVYSLLWSFAGDAKLKVRSDLGDFIRSVTTIPLPPSSSMPIIDYEVNIEGEWSPWSNKVPQIEVETHKVASPDIVVPTLDTVRHESLLYTWLAEHKPIVLCGPPGSGKTMTLFSALRALPDMEVVGLNFSSATTPELLLKTFDHYCEYRKTPNGVILAPVQLGKWLVLFCDEINLPDMDMYGTQRVIMFLRQIVEQRGFYRASDQTWVALERIQFVGACNPPTDPGRKPLSHRFLRHVPVIYVDYPGETSLKQIYGTFTRAMLRLTLGLRGYAEPLTNAMVEFYLTSQDKFTQDMQPHYVYSPREMTRWVRGICEAIRPLDHLNVEGLVRLWAHEALRLFQDRLVEDSERRWTNENIDAVALKHFPSANCEKALERPILYSNWLSKDYVPVDREQLREYVKARLKVFYEEELDVPLVLFDEVLDHVLRIDRIFRQPQGHLLLIGVSGAGKTTLSRFVAWMNGLSIFQIKVHNKYTAEDFDEDLRSVLRRSGCKDEKIAFILDESNMLDSSFLERMNTLLANGEVPGFAKKEPREKV</sequence>
<proteinExistence type="inferred from homology"/>
<dbReference type="Pfam" id="PF08385">
    <property type="entry name" value="DHC_N1"/>
    <property type="match status" value="1"/>
</dbReference>
<evidence type="ECO:0000256" key="15">
    <source>
        <dbReference type="SAM" id="Coils"/>
    </source>
</evidence>
<dbReference type="InterPro" id="IPR042222">
    <property type="entry name" value="Dynein_2_N"/>
</dbReference>
<evidence type="ECO:0000256" key="5">
    <source>
        <dbReference type="ARBA" id="ARBA00022490"/>
    </source>
</evidence>
<keyword evidence="7" id="KW-0677">Repeat</keyword>
<feature type="domain" description="AAA+ ATPase" evidence="18">
    <location>
        <begin position="3025"/>
        <end position="3175"/>
    </location>
</feature>
<dbReference type="GO" id="GO:0051293">
    <property type="term" value="P:establishment of spindle localization"/>
    <property type="evidence" value="ECO:0007669"/>
    <property type="project" value="UniProtKB-ARBA"/>
</dbReference>
<dbReference type="InterPro" id="IPR026983">
    <property type="entry name" value="DHC"/>
</dbReference>
<dbReference type="InterPro" id="IPR013602">
    <property type="entry name" value="Dynein_heavy_linker"/>
</dbReference>
<accession>A0A8J6HPC7</accession>
<feature type="transmembrane region" description="Helical" evidence="17">
    <location>
        <begin position="114"/>
        <end position="131"/>
    </location>
</feature>
<dbReference type="EMBL" id="JABDTM020018676">
    <property type="protein sequence ID" value="KAH0817888.1"/>
    <property type="molecule type" value="Genomic_DNA"/>
</dbReference>
<feature type="region of interest" description="Disordered" evidence="16">
    <location>
        <begin position="523"/>
        <end position="543"/>
    </location>
</feature>
<evidence type="ECO:0000256" key="17">
    <source>
        <dbReference type="SAM" id="Phobius"/>
    </source>
</evidence>
<dbReference type="FunFam" id="1.20.140.100:FF:000002">
    <property type="entry name" value="Cytoplasmic dynein heavy chain 1"/>
    <property type="match status" value="1"/>
</dbReference>
<evidence type="ECO:0000313" key="19">
    <source>
        <dbReference type="EMBL" id="KAH0817888.1"/>
    </source>
</evidence>
<dbReference type="InterPro" id="IPR054354">
    <property type="entry name" value="DYNC2H1-like_lid"/>
</dbReference>
<feature type="transmembrane region" description="Helical" evidence="17">
    <location>
        <begin position="335"/>
        <end position="354"/>
    </location>
</feature>
<dbReference type="GO" id="GO:0008090">
    <property type="term" value="P:retrograde axonal transport"/>
    <property type="evidence" value="ECO:0007669"/>
    <property type="project" value="UniProtKB-ARBA"/>
</dbReference>
<feature type="transmembrane region" description="Helical" evidence="17">
    <location>
        <begin position="238"/>
        <end position="260"/>
    </location>
</feature>
<keyword evidence="17" id="KW-0472">Membrane</keyword>
<dbReference type="InterPro" id="IPR036259">
    <property type="entry name" value="MFS_trans_sf"/>
</dbReference>
<dbReference type="GO" id="GO:0005874">
    <property type="term" value="C:microtubule"/>
    <property type="evidence" value="ECO:0007669"/>
    <property type="project" value="UniProtKB-KW"/>
</dbReference>
<dbReference type="Gene3D" id="3.20.180.20">
    <property type="entry name" value="Dynein heavy chain, N-terminal domain 2"/>
    <property type="match status" value="1"/>
</dbReference>
<dbReference type="GO" id="GO:0045505">
    <property type="term" value="F:dynein intermediate chain binding"/>
    <property type="evidence" value="ECO:0007669"/>
    <property type="project" value="InterPro"/>
</dbReference>
<evidence type="ECO:0000256" key="7">
    <source>
        <dbReference type="ARBA" id="ARBA00022737"/>
    </source>
</evidence>
<dbReference type="InterPro" id="IPR042228">
    <property type="entry name" value="Dynein_linker_3"/>
</dbReference>
<dbReference type="GO" id="GO:0051959">
    <property type="term" value="F:dynein light intermediate chain binding"/>
    <property type="evidence" value="ECO:0007669"/>
    <property type="project" value="InterPro"/>
</dbReference>
<feature type="transmembrane region" description="Helical" evidence="17">
    <location>
        <begin position="143"/>
        <end position="165"/>
    </location>
</feature>
<dbReference type="FunFam" id="3.40.50.300:FF:000517">
    <property type="entry name" value="Cytoplasmic dynein heavy chain 1"/>
    <property type="match status" value="1"/>
</dbReference>
<keyword evidence="11 15" id="KW-0175">Coiled coil</keyword>
<dbReference type="Gene3D" id="3.40.50.300">
    <property type="entry name" value="P-loop containing nucleotide triphosphate hydrolases"/>
    <property type="match status" value="3"/>
</dbReference>
<comment type="subcellular location">
    <subcellularLocation>
        <location evidence="1">Cytoplasm</location>
        <location evidence="1">Cytoskeleton</location>
    </subcellularLocation>
</comment>
<comment type="similarity">
    <text evidence="2">Belongs to the dynein heavy chain family.</text>
</comment>
<dbReference type="FunFam" id="1.20.58.1120:FF:000003">
    <property type="entry name" value="Cytoplasmic dynein heavy chain 1"/>
    <property type="match status" value="1"/>
</dbReference>
<keyword evidence="12" id="KW-0505">Motor protein</keyword>
<dbReference type="PANTHER" id="PTHR46532:SF4">
    <property type="entry name" value="AAA+ ATPASE DOMAIN-CONTAINING PROTEIN"/>
    <property type="match status" value="1"/>
</dbReference>
<dbReference type="InterPro" id="IPR027417">
    <property type="entry name" value="P-loop_NTPase"/>
</dbReference>
<feature type="domain" description="AAA+ ATPase" evidence="18">
    <location>
        <begin position="2339"/>
        <end position="2494"/>
    </location>
</feature>
<keyword evidence="17" id="KW-1133">Transmembrane helix</keyword>
<keyword evidence="13" id="KW-0206">Cytoskeleton</keyword>
<dbReference type="SUPFAM" id="SSF103473">
    <property type="entry name" value="MFS general substrate transporter"/>
    <property type="match status" value="1"/>
</dbReference>
<dbReference type="GO" id="GO:0012505">
    <property type="term" value="C:endomembrane system"/>
    <property type="evidence" value="ECO:0007669"/>
    <property type="project" value="UniProtKB-ARBA"/>
</dbReference>
<dbReference type="GO" id="GO:0005938">
    <property type="term" value="C:cell cortex"/>
    <property type="evidence" value="ECO:0007669"/>
    <property type="project" value="UniProtKB-ARBA"/>
</dbReference>
<evidence type="ECO:0000256" key="3">
    <source>
        <dbReference type="ARBA" id="ARBA00011655"/>
    </source>
</evidence>
<feature type="transmembrane region" description="Helical" evidence="17">
    <location>
        <begin position="394"/>
        <end position="416"/>
    </location>
</feature>
<feature type="coiled-coil region" evidence="15">
    <location>
        <begin position="1720"/>
        <end position="1747"/>
    </location>
</feature>
<dbReference type="InterPro" id="IPR011701">
    <property type="entry name" value="MFS"/>
</dbReference>
<feature type="transmembrane region" description="Helical" evidence="17">
    <location>
        <begin position="177"/>
        <end position="199"/>
    </location>
</feature>
<evidence type="ECO:0000256" key="2">
    <source>
        <dbReference type="ARBA" id="ARBA00008887"/>
    </source>
</evidence>
<keyword evidence="6" id="KW-0493">Microtubule</keyword>
<evidence type="ECO:0000313" key="20">
    <source>
        <dbReference type="Proteomes" id="UP000719412"/>
    </source>
</evidence>
<dbReference type="InterPro" id="IPR024317">
    <property type="entry name" value="Dynein_heavy_chain_D4_dom"/>
</dbReference>
<dbReference type="SMART" id="SM00382">
    <property type="entry name" value="AAA"/>
    <property type="match status" value="4"/>
</dbReference>
<feature type="transmembrane region" description="Helical" evidence="17">
    <location>
        <begin position="211"/>
        <end position="232"/>
    </location>
</feature>
<evidence type="ECO:0000259" key="18">
    <source>
        <dbReference type="SMART" id="SM00382"/>
    </source>
</evidence>
<dbReference type="Pfam" id="PF12775">
    <property type="entry name" value="AAA_7"/>
    <property type="match status" value="1"/>
</dbReference>
<evidence type="ECO:0000256" key="14">
    <source>
        <dbReference type="ARBA" id="ARBA00033439"/>
    </source>
</evidence>
<dbReference type="FunFam" id="1.20.920.30:FF:000001">
    <property type="entry name" value="Cytoplasmic dynein heavy chain 1"/>
    <property type="match status" value="1"/>
</dbReference>
<evidence type="ECO:0000256" key="8">
    <source>
        <dbReference type="ARBA" id="ARBA00022741"/>
    </source>
</evidence>
<dbReference type="GO" id="GO:0048469">
    <property type="term" value="P:cell maturation"/>
    <property type="evidence" value="ECO:0007669"/>
    <property type="project" value="UniProtKB-ARBA"/>
</dbReference>
<protein>
    <recommendedName>
        <fullName evidence="4">Dynein heavy chain, cytoplasmic</fullName>
    </recommendedName>
    <alternativeName>
        <fullName evidence="14">Dynein heavy chain, cytosolic</fullName>
    </alternativeName>
</protein>
<dbReference type="CDD" id="cd00009">
    <property type="entry name" value="AAA"/>
    <property type="match status" value="2"/>
</dbReference>
<dbReference type="FunFam" id="1.10.8.710:FF:000005">
    <property type="entry name" value="Cytoplasmic dynein heavy chain 1"/>
    <property type="match status" value="1"/>
</dbReference>
<keyword evidence="8" id="KW-0547">Nucleotide-binding</keyword>
<name>A0A8J6HPC7_TENMO</name>
<feature type="domain" description="AAA+ ATPase" evidence="18">
    <location>
        <begin position="3367"/>
        <end position="3464"/>
    </location>
</feature>
<dbReference type="FunFam" id="3.40.50.300:FF:000071">
    <property type="entry name" value="Cytoplasmic dynein heavy chain 1"/>
    <property type="match status" value="1"/>
</dbReference>
<dbReference type="Pfam" id="PF07690">
    <property type="entry name" value="MFS_1"/>
    <property type="match status" value="1"/>
</dbReference>
<dbReference type="InterPro" id="IPR003593">
    <property type="entry name" value="AAA+_ATPase"/>
</dbReference>
<evidence type="ECO:0000256" key="11">
    <source>
        <dbReference type="ARBA" id="ARBA00023054"/>
    </source>
</evidence>
<dbReference type="GO" id="GO:1904115">
    <property type="term" value="C:axon cytoplasm"/>
    <property type="evidence" value="ECO:0007669"/>
    <property type="project" value="GOC"/>
</dbReference>
<dbReference type="Pfam" id="PF12774">
    <property type="entry name" value="AAA_6"/>
    <property type="match status" value="1"/>
</dbReference>
<dbReference type="GO" id="GO:0051235">
    <property type="term" value="P:maintenance of location"/>
    <property type="evidence" value="ECO:0007669"/>
    <property type="project" value="UniProtKB-ARBA"/>
</dbReference>
<keyword evidence="5" id="KW-0963">Cytoplasm</keyword>
<reference evidence="19" key="1">
    <citation type="journal article" date="2020" name="J Insects Food Feed">
        <title>The yellow mealworm (Tenebrio molitor) genome: a resource for the emerging insects as food and feed industry.</title>
        <authorList>
            <person name="Eriksson T."/>
            <person name="Andere A."/>
            <person name="Kelstrup H."/>
            <person name="Emery V."/>
            <person name="Picard C."/>
        </authorList>
    </citation>
    <scope>NUCLEOTIDE SEQUENCE</scope>
    <source>
        <strain evidence="19">Stoneville</strain>
        <tissue evidence="19">Whole head</tissue>
    </source>
</reference>
<dbReference type="InterPro" id="IPR043157">
    <property type="entry name" value="Dynein_AAA1S"/>
</dbReference>
<dbReference type="FunFam" id="1.10.287.2620:FF:000001">
    <property type="entry name" value="Cytoplasmic dynein heavy chain 1"/>
    <property type="match status" value="1"/>
</dbReference>
<dbReference type="Gene3D" id="1.20.1250.20">
    <property type="entry name" value="MFS general substrate transporter like domains"/>
    <property type="match status" value="1"/>
</dbReference>
<evidence type="ECO:0000256" key="6">
    <source>
        <dbReference type="ARBA" id="ARBA00022701"/>
    </source>
</evidence>
<evidence type="ECO:0000256" key="10">
    <source>
        <dbReference type="ARBA" id="ARBA00023017"/>
    </source>
</evidence>
<dbReference type="InterPro" id="IPR041466">
    <property type="entry name" value="Dynein_AAA5_ext"/>
</dbReference>
<keyword evidence="20" id="KW-1185">Reference proteome</keyword>
<dbReference type="Gene3D" id="1.20.920.30">
    <property type="match status" value="1"/>
</dbReference>